<keyword evidence="1" id="KW-0378">Hydrolase</keyword>
<feature type="domain" description="Integrase catalytic" evidence="3">
    <location>
        <begin position="404"/>
        <end position="456"/>
    </location>
</feature>
<dbReference type="InterPro" id="IPR012337">
    <property type="entry name" value="RNaseH-like_sf"/>
</dbReference>
<keyword evidence="1" id="KW-0645">Protease</keyword>
<dbReference type="Pfam" id="PF14223">
    <property type="entry name" value="Retrotran_gag_2"/>
    <property type="match status" value="1"/>
</dbReference>
<feature type="compositionally biased region" description="Polar residues" evidence="2">
    <location>
        <begin position="187"/>
        <end position="202"/>
    </location>
</feature>
<name>A0AAW2IZG9_SESRA</name>
<dbReference type="EMBL" id="JACGWJ010000865">
    <property type="protein sequence ID" value="KAL0287547.1"/>
    <property type="molecule type" value="Genomic_DNA"/>
</dbReference>
<dbReference type="GO" id="GO:0006508">
    <property type="term" value="P:proteolysis"/>
    <property type="evidence" value="ECO:0007669"/>
    <property type="project" value="UniProtKB-KW"/>
</dbReference>
<reference evidence="4" key="2">
    <citation type="journal article" date="2024" name="Plant">
        <title>Genomic evolution and insights into agronomic trait innovations of Sesamum species.</title>
        <authorList>
            <person name="Miao H."/>
            <person name="Wang L."/>
            <person name="Qu L."/>
            <person name="Liu H."/>
            <person name="Sun Y."/>
            <person name="Le M."/>
            <person name="Wang Q."/>
            <person name="Wei S."/>
            <person name="Zheng Y."/>
            <person name="Lin W."/>
            <person name="Duan Y."/>
            <person name="Cao H."/>
            <person name="Xiong S."/>
            <person name="Wang X."/>
            <person name="Wei L."/>
            <person name="Li C."/>
            <person name="Ma Q."/>
            <person name="Ju M."/>
            <person name="Zhao R."/>
            <person name="Li G."/>
            <person name="Mu C."/>
            <person name="Tian Q."/>
            <person name="Mei H."/>
            <person name="Zhang T."/>
            <person name="Gao T."/>
            <person name="Zhang H."/>
        </authorList>
    </citation>
    <scope>NUCLEOTIDE SEQUENCE</scope>
    <source>
        <strain evidence="4">G02</strain>
    </source>
</reference>
<dbReference type="InterPro" id="IPR054722">
    <property type="entry name" value="PolX-like_BBD"/>
</dbReference>
<dbReference type="SUPFAM" id="SSF53098">
    <property type="entry name" value="Ribonuclease H-like"/>
    <property type="match status" value="1"/>
</dbReference>
<feature type="compositionally biased region" description="Basic residues" evidence="2">
    <location>
        <begin position="208"/>
        <end position="219"/>
    </location>
</feature>
<feature type="region of interest" description="Disordered" evidence="2">
    <location>
        <begin position="172"/>
        <end position="224"/>
    </location>
</feature>
<dbReference type="InterPro" id="IPR036397">
    <property type="entry name" value="RNaseH_sf"/>
</dbReference>
<dbReference type="InterPro" id="IPR039537">
    <property type="entry name" value="Retrotran_Ty1/copia-like"/>
</dbReference>
<evidence type="ECO:0000256" key="2">
    <source>
        <dbReference type="SAM" id="MobiDB-lite"/>
    </source>
</evidence>
<gene>
    <name evidence="4" type="ORF">Sradi_7122300</name>
</gene>
<accession>A0AAW2IZG9</accession>
<evidence type="ECO:0000256" key="1">
    <source>
        <dbReference type="ARBA" id="ARBA00022670"/>
    </source>
</evidence>
<dbReference type="PANTHER" id="PTHR42648">
    <property type="entry name" value="TRANSPOSASE, PUTATIVE-RELATED"/>
    <property type="match status" value="1"/>
</dbReference>
<feature type="compositionally biased region" description="Basic residues" evidence="2">
    <location>
        <begin position="175"/>
        <end position="186"/>
    </location>
</feature>
<organism evidence="4">
    <name type="scientific">Sesamum radiatum</name>
    <name type="common">Black benniseed</name>
    <dbReference type="NCBI Taxonomy" id="300843"/>
    <lineage>
        <taxon>Eukaryota</taxon>
        <taxon>Viridiplantae</taxon>
        <taxon>Streptophyta</taxon>
        <taxon>Embryophyta</taxon>
        <taxon>Tracheophyta</taxon>
        <taxon>Spermatophyta</taxon>
        <taxon>Magnoliopsida</taxon>
        <taxon>eudicotyledons</taxon>
        <taxon>Gunneridae</taxon>
        <taxon>Pentapetalae</taxon>
        <taxon>asterids</taxon>
        <taxon>lamiids</taxon>
        <taxon>Lamiales</taxon>
        <taxon>Pedaliaceae</taxon>
        <taxon>Sesamum</taxon>
    </lineage>
</organism>
<reference evidence="4" key="1">
    <citation type="submission" date="2020-06" db="EMBL/GenBank/DDBJ databases">
        <authorList>
            <person name="Li T."/>
            <person name="Hu X."/>
            <person name="Zhang T."/>
            <person name="Song X."/>
            <person name="Zhang H."/>
            <person name="Dai N."/>
            <person name="Sheng W."/>
            <person name="Hou X."/>
            <person name="Wei L."/>
        </authorList>
    </citation>
    <scope>NUCLEOTIDE SEQUENCE</scope>
    <source>
        <strain evidence="4">G02</strain>
        <tissue evidence="4">Leaf</tissue>
    </source>
</reference>
<comment type="caution">
    <text evidence="4">The sequence shown here is derived from an EMBL/GenBank/DDBJ whole genome shotgun (WGS) entry which is preliminary data.</text>
</comment>
<evidence type="ECO:0000259" key="3">
    <source>
        <dbReference type="PROSITE" id="PS50994"/>
    </source>
</evidence>
<protein>
    <submittedName>
        <fullName evidence="4">Copia protein</fullName>
    </submittedName>
</protein>
<dbReference type="GO" id="GO:0008233">
    <property type="term" value="F:peptidase activity"/>
    <property type="evidence" value="ECO:0007669"/>
    <property type="project" value="UniProtKB-KW"/>
</dbReference>
<dbReference type="Gene3D" id="3.30.420.10">
    <property type="entry name" value="Ribonuclease H-like superfamily/Ribonuclease H"/>
    <property type="match status" value="1"/>
</dbReference>
<proteinExistence type="predicted"/>
<dbReference type="Pfam" id="PF22936">
    <property type="entry name" value="Pol_BBD"/>
    <property type="match status" value="1"/>
</dbReference>
<dbReference type="GO" id="GO:0015074">
    <property type="term" value="P:DNA integration"/>
    <property type="evidence" value="ECO:0007669"/>
    <property type="project" value="InterPro"/>
</dbReference>
<dbReference type="AlphaFoldDB" id="A0AAW2IZG9"/>
<dbReference type="PANTHER" id="PTHR42648:SF27">
    <property type="entry name" value="RNA-DIRECTED DNA POLYMERASE"/>
    <property type="match status" value="1"/>
</dbReference>
<evidence type="ECO:0000313" key="4">
    <source>
        <dbReference type="EMBL" id="KAL0287547.1"/>
    </source>
</evidence>
<dbReference type="PROSITE" id="PS50994">
    <property type="entry name" value="INTEGRASE"/>
    <property type="match status" value="1"/>
</dbReference>
<sequence>MVEPIEPDNGPTAQYRRELDAYNKWLEQDMSARFTMLSCMHDNLIREYEKYPTAKELWEVLKVAYGSTSATRLRALTLRFNQYVLDPKHSMIQHLDVMKDMIQELQNAGCELNDEQQVLAVLRSLPEQTWGHVKLVLTHNEQIKTFDSVANHLKLEADRREFERAQQVAFVAHAGQRKPHKGKRWNKSNGAGSSQSQKQNLAPQGGKTMKRRRGKRGGKKNMEKAKYYNCQKMGNFARECTEPKKVRPNPCSPNSFVCSHIFLANSLLGWIVDIGATKHVTRDRAGFVDYHRVPACSHYIAMGNGAQEEVLGIGQERMTRLAREGLLGSLAKVNLPTCEPCMVGKACRKPFGKAKRATHPLELVHSDICGPMNVRARHGAFYFSLSLMTIRAMEVENQREVNLKVFRTDRGREYLSEHFKQICEDKGIIRKLTIPYTPQQNGIAEKRNRTLLEIWR</sequence>
<dbReference type="InterPro" id="IPR001584">
    <property type="entry name" value="Integrase_cat-core"/>
</dbReference>
<dbReference type="GO" id="GO:0003676">
    <property type="term" value="F:nucleic acid binding"/>
    <property type="evidence" value="ECO:0007669"/>
    <property type="project" value="InterPro"/>
</dbReference>